<accession>A0A975DHZ0</accession>
<keyword evidence="3" id="KW-1185">Reference proteome</keyword>
<organism evidence="2 3">
    <name type="scientific">Pseudoalteromonas xiamenensis</name>
    <dbReference type="NCBI Taxonomy" id="882626"/>
    <lineage>
        <taxon>Bacteria</taxon>
        <taxon>Pseudomonadati</taxon>
        <taxon>Pseudomonadota</taxon>
        <taxon>Gammaproteobacteria</taxon>
        <taxon>Alteromonadales</taxon>
        <taxon>Pseudoalteromonadaceae</taxon>
        <taxon>Pseudoalteromonas</taxon>
    </lineage>
</organism>
<evidence type="ECO:0000256" key="1">
    <source>
        <dbReference type="SAM" id="Phobius"/>
    </source>
</evidence>
<feature type="transmembrane region" description="Helical" evidence="1">
    <location>
        <begin position="7"/>
        <end position="23"/>
    </location>
</feature>
<keyword evidence="1" id="KW-0472">Membrane</keyword>
<protein>
    <submittedName>
        <fullName evidence="2">Uncharacterized protein</fullName>
    </submittedName>
</protein>
<dbReference type="AlphaFoldDB" id="A0A975DHZ0"/>
<evidence type="ECO:0000313" key="3">
    <source>
        <dbReference type="Proteomes" id="UP000664904"/>
    </source>
</evidence>
<gene>
    <name evidence="2" type="ORF">J5O05_03950</name>
</gene>
<dbReference type="EMBL" id="CP072133">
    <property type="protein sequence ID" value="QTH72062.1"/>
    <property type="molecule type" value="Genomic_DNA"/>
</dbReference>
<name>A0A975DHZ0_9GAMM</name>
<dbReference type="RefSeq" id="WP_208843684.1">
    <property type="nucleotide sequence ID" value="NZ_CP072133.1"/>
</dbReference>
<reference evidence="2" key="1">
    <citation type="submission" date="2021-03" db="EMBL/GenBank/DDBJ databases">
        <title>Complete Genome of Pseudoalteromonas xiamenensis STKMTI.2, a new potential marine bacterium producing anti-Vibrio compounds.</title>
        <authorList>
            <person name="Handayani D.P."/>
            <person name="Isnansetyo A."/>
            <person name="Istiqomah I."/>
            <person name="Jumina J."/>
        </authorList>
    </citation>
    <scope>NUCLEOTIDE SEQUENCE</scope>
    <source>
        <strain evidence="2">STKMTI.2</strain>
    </source>
</reference>
<evidence type="ECO:0000313" key="2">
    <source>
        <dbReference type="EMBL" id="QTH72062.1"/>
    </source>
</evidence>
<feature type="transmembrane region" description="Helical" evidence="1">
    <location>
        <begin position="76"/>
        <end position="95"/>
    </location>
</feature>
<proteinExistence type="predicted"/>
<keyword evidence="1" id="KW-1133">Transmembrane helix</keyword>
<dbReference type="Proteomes" id="UP000664904">
    <property type="component" value="Chromosome"/>
</dbReference>
<sequence length="195" mass="22552">MKTDKTSQFLWFIFLILGVWFSIETVNSTFYGFELALGTALFGLIVGLILHKKRNRSELWDSFVDKRNFFRSQRKTTYMFFFLAVIGFSNSYMLVGEPNYLNTEITEKRISRGKSTSYILAIAPAEYGTLDLKVGEKFWNSQSVGNELMIEVQENIFGLYVVTDYSTANKPLKRDSQQLARFRFAPHFSQLLLAP</sequence>
<feature type="transmembrane region" description="Helical" evidence="1">
    <location>
        <begin position="29"/>
        <end position="50"/>
    </location>
</feature>
<dbReference type="KEGG" id="pxi:J5O05_03950"/>
<keyword evidence="1" id="KW-0812">Transmembrane</keyword>